<evidence type="ECO:0000256" key="1">
    <source>
        <dbReference type="SAM" id="Phobius"/>
    </source>
</evidence>
<dbReference type="RefSeq" id="WP_277732334.1">
    <property type="nucleotide sequence ID" value="NZ_CP120733.1"/>
</dbReference>
<reference evidence="2 3" key="1">
    <citation type="submission" date="2023-03" db="EMBL/GenBank/DDBJ databases">
        <title>Complete genome sequence of Tepidibacter sp. SWIR-1, isolated from a deep-sea hydrothermal vent.</title>
        <authorList>
            <person name="Li X."/>
        </authorList>
    </citation>
    <scope>NUCLEOTIDE SEQUENCE [LARGE SCALE GENOMIC DNA]</scope>
    <source>
        <strain evidence="2 3">SWIR-1</strain>
    </source>
</reference>
<keyword evidence="1" id="KW-1133">Transmembrane helix</keyword>
<keyword evidence="1" id="KW-0472">Membrane</keyword>
<keyword evidence="3" id="KW-1185">Reference proteome</keyword>
<feature type="transmembrane region" description="Helical" evidence="1">
    <location>
        <begin position="12"/>
        <end position="30"/>
    </location>
</feature>
<proteinExistence type="predicted"/>
<evidence type="ECO:0000313" key="3">
    <source>
        <dbReference type="Proteomes" id="UP001222800"/>
    </source>
</evidence>
<gene>
    <name evidence="2" type="ORF">P4S50_19015</name>
</gene>
<dbReference type="Proteomes" id="UP001222800">
    <property type="component" value="Chromosome"/>
</dbReference>
<sequence>MNFINGEFKIPKLVGIMHILFLLSIIAHFAELTYISGMFTAPLMAMLSWIIGGASVIVCLLKKSFVIALADASLVLILFLYFGTLGS</sequence>
<dbReference type="EMBL" id="CP120733">
    <property type="protein sequence ID" value="WFD10359.1"/>
    <property type="molecule type" value="Genomic_DNA"/>
</dbReference>
<evidence type="ECO:0000313" key="2">
    <source>
        <dbReference type="EMBL" id="WFD10359.1"/>
    </source>
</evidence>
<keyword evidence="1" id="KW-0812">Transmembrane</keyword>
<feature type="transmembrane region" description="Helical" evidence="1">
    <location>
        <begin position="65"/>
        <end position="84"/>
    </location>
</feature>
<feature type="transmembrane region" description="Helical" evidence="1">
    <location>
        <begin position="36"/>
        <end position="58"/>
    </location>
</feature>
<name>A0ABY8EBT4_9FIRM</name>
<accession>A0ABY8EBT4</accession>
<protein>
    <submittedName>
        <fullName evidence="2">Uncharacterized protein</fullName>
    </submittedName>
</protein>
<organism evidence="2 3">
    <name type="scientific">Tepidibacter hydrothermalis</name>
    <dbReference type="NCBI Taxonomy" id="3036126"/>
    <lineage>
        <taxon>Bacteria</taxon>
        <taxon>Bacillati</taxon>
        <taxon>Bacillota</taxon>
        <taxon>Clostridia</taxon>
        <taxon>Peptostreptococcales</taxon>
        <taxon>Peptostreptococcaceae</taxon>
        <taxon>Tepidibacter</taxon>
    </lineage>
</organism>